<comment type="caution">
    <text evidence="1">The sequence shown here is derived from an EMBL/GenBank/DDBJ whole genome shotgun (WGS) entry which is preliminary data.</text>
</comment>
<sequence length="292" mass="34258">MHGSKHQLELPDWFSLEKYDFASDLECWQWAYLLEQRSSLIWYLQGRKEGRSGLDWTSALERRFKEILEELDELGNGAPFNAEASLPEETIFHPWDIKSTVDPLSVGALGSLWGDMQSDKNVAQFKNFLKTYDDHPASFLEAREYWKLSRRDADEVLSKIDWYGDEWHEFYHLHAIVDIGASEDRLLEDFTKYIRAQKKRLQLATVPSKKFGKSERQRWHRRRVLPYLDLTLWCEFAAIPITQHQLGTVLFPDDIDISPSEVIRKTIRPLADMLTSDSFIYALRNQNSNKGR</sequence>
<dbReference type="InterPro" id="IPR045664">
    <property type="entry name" value="DUF6387"/>
</dbReference>
<dbReference type="Pfam" id="PF19924">
    <property type="entry name" value="DUF6387"/>
    <property type="match status" value="1"/>
</dbReference>
<gene>
    <name evidence="1" type="ORF">EYC98_02615</name>
</gene>
<dbReference type="Proteomes" id="UP001143362">
    <property type="component" value="Unassembled WGS sequence"/>
</dbReference>
<organism evidence="1 2">
    <name type="scientific">Candidatus Litorirhabdus singularis</name>
    <dbReference type="NCBI Taxonomy" id="2518993"/>
    <lineage>
        <taxon>Bacteria</taxon>
        <taxon>Pseudomonadati</taxon>
        <taxon>Pseudomonadota</taxon>
        <taxon>Gammaproteobacteria</taxon>
        <taxon>Cellvibrionales</taxon>
        <taxon>Halieaceae</taxon>
        <taxon>Candidatus Litorirhabdus</taxon>
    </lineage>
</organism>
<evidence type="ECO:0000313" key="1">
    <source>
        <dbReference type="EMBL" id="MCX2979752.1"/>
    </source>
</evidence>
<name>A0ABT3TBT3_9GAMM</name>
<protein>
    <submittedName>
        <fullName evidence="1">Uncharacterized protein</fullName>
    </submittedName>
</protein>
<evidence type="ECO:0000313" key="2">
    <source>
        <dbReference type="Proteomes" id="UP001143362"/>
    </source>
</evidence>
<dbReference type="EMBL" id="SHNN01000001">
    <property type="protein sequence ID" value="MCX2979752.1"/>
    <property type="molecule type" value="Genomic_DNA"/>
</dbReference>
<proteinExistence type="predicted"/>
<dbReference type="RefSeq" id="WP_279243749.1">
    <property type="nucleotide sequence ID" value="NZ_SHNN01000001.1"/>
</dbReference>
<accession>A0ABT3TBT3</accession>
<keyword evidence="2" id="KW-1185">Reference proteome</keyword>
<reference evidence="1" key="1">
    <citation type="submission" date="2019-02" db="EMBL/GenBank/DDBJ databases">
        <authorList>
            <person name="Li S.-H."/>
        </authorList>
    </citation>
    <scope>NUCLEOTIDE SEQUENCE</scope>
    <source>
        <strain evidence="1">IMCC14734</strain>
    </source>
</reference>